<dbReference type="Proteomes" id="UP001196413">
    <property type="component" value="Unassembled WGS sequence"/>
</dbReference>
<protein>
    <submittedName>
        <fullName evidence="1">Uncharacterized protein</fullName>
    </submittedName>
</protein>
<comment type="caution">
    <text evidence="1">The sequence shown here is derived from an EMBL/GenBank/DDBJ whole genome shotgun (WGS) entry which is preliminary data.</text>
</comment>
<accession>A0AAD5R0W3</accession>
<evidence type="ECO:0000313" key="2">
    <source>
        <dbReference type="Proteomes" id="UP001196413"/>
    </source>
</evidence>
<name>A0AAD5R0W3_PARTN</name>
<dbReference type="EMBL" id="JAHQIW010005944">
    <property type="protein sequence ID" value="KAJ1367547.1"/>
    <property type="molecule type" value="Genomic_DNA"/>
</dbReference>
<reference evidence="1" key="1">
    <citation type="submission" date="2021-06" db="EMBL/GenBank/DDBJ databases">
        <title>Parelaphostrongylus tenuis whole genome reference sequence.</title>
        <authorList>
            <person name="Garwood T.J."/>
            <person name="Larsen P.A."/>
            <person name="Fountain-Jones N.M."/>
            <person name="Garbe J.R."/>
            <person name="Macchietto M.G."/>
            <person name="Kania S.A."/>
            <person name="Gerhold R.W."/>
            <person name="Richards J.E."/>
            <person name="Wolf T.M."/>
        </authorList>
    </citation>
    <scope>NUCLEOTIDE SEQUENCE</scope>
    <source>
        <strain evidence="1">MNPRO001-30</strain>
        <tissue evidence="1">Meninges</tissue>
    </source>
</reference>
<keyword evidence="2" id="KW-1185">Reference proteome</keyword>
<evidence type="ECO:0000313" key="1">
    <source>
        <dbReference type="EMBL" id="KAJ1367547.1"/>
    </source>
</evidence>
<gene>
    <name evidence="1" type="ORF">KIN20_028481</name>
</gene>
<dbReference type="AlphaFoldDB" id="A0AAD5R0W3"/>
<sequence length="136" mass="15394">MDTRIPVSIGAVRDDTNGYLWQITNRLMKTTCNERDFTSRADSPRPSPLVSLRVLASFNYSNSLKVSDKGNKIAIAKYLAFNIVQCDSSEFQIILYPYVLAHSEVIVLLYGSQNERSIESSLKSFEMASMKEILYP</sequence>
<proteinExistence type="predicted"/>
<organism evidence="1 2">
    <name type="scientific">Parelaphostrongylus tenuis</name>
    <name type="common">Meningeal worm</name>
    <dbReference type="NCBI Taxonomy" id="148309"/>
    <lineage>
        <taxon>Eukaryota</taxon>
        <taxon>Metazoa</taxon>
        <taxon>Ecdysozoa</taxon>
        <taxon>Nematoda</taxon>
        <taxon>Chromadorea</taxon>
        <taxon>Rhabditida</taxon>
        <taxon>Rhabditina</taxon>
        <taxon>Rhabditomorpha</taxon>
        <taxon>Strongyloidea</taxon>
        <taxon>Metastrongylidae</taxon>
        <taxon>Parelaphostrongylus</taxon>
    </lineage>
</organism>